<dbReference type="GO" id="GO:0019290">
    <property type="term" value="P:siderophore biosynthetic process"/>
    <property type="evidence" value="ECO:0007669"/>
    <property type="project" value="InterPro"/>
</dbReference>
<sequence length="478" mass="53114">MTIVPPHEAACFETTKRLLASLINEGLVSGVIEEPKEESPRRLHLRKNDCRSTEDDSVVVHTTPGALIEDRDGEVLPTLEPSMLCSPIILTCTAMQKRVIDPGEIFSFISPWFEGLASPSILEEIARHLQNSGSNQVTQEDIPAMLTPGVTFLSLPRSQLHFAGPFDDALQPLLQTLGIPRVSENRAVVPCLTQQLPSVMQRFPGASILRSVIDCADAQASLRTITLRPELKFPFHLKLSLACQITSALRTITPWSAQGGPIVTKIMDQFLPPDLWTFREIAAVTGNQTEFDDAKHLSCILREDQEERTRANNEVLIIAAALNQQPQGTSQPYAEILFNLQTIAQKQEWFQKYVECLLNLLLPPLVNHGIGLEAHGQNILARVCRKTGKIKGFAVRDFGGIRLHTPTLRRQGVCFDAMFPGWAVMTEDMNDVWGKIHHSLLQNHVGFLLNSLGLQRNGGWRIIPIQQETSVLCVKSTV</sequence>
<feature type="domain" description="Aerobactin siderophore biosynthesis IucA/IucC N-terminal" evidence="1">
    <location>
        <begin position="214"/>
        <end position="323"/>
    </location>
</feature>
<dbReference type="GO" id="GO:0016881">
    <property type="term" value="F:acid-amino acid ligase activity"/>
    <property type="evidence" value="ECO:0007669"/>
    <property type="project" value="UniProtKB-ARBA"/>
</dbReference>
<dbReference type="Proteomes" id="UP001194746">
    <property type="component" value="Unassembled WGS sequence"/>
</dbReference>
<protein>
    <recommendedName>
        <fullName evidence="5">IucC family-domain-containing protein</fullName>
    </recommendedName>
</protein>
<dbReference type="InterPro" id="IPR022770">
    <property type="entry name" value="IucA/IucC-like_C"/>
</dbReference>
<evidence type="ECO:0000313" key="3">
    <source>
        <dbReference type="EMBL" id="KAF9890654.1"/>
    </source>
</evidence>
<dbReference type="AlphaFoldDB" id="A0AAD4GUI4"/>
<evidence type="ECO:0000313" key="4">
    <source>
        <dbReference type="Proteomes" id="UP001194746"/>
    </source>
</evidence>
<dbReference type="Pfam" id="PF04183">
    <property type="entry name" value="IucA_IucC"/>
    <property type="match status" value="1"/>
</dbReference>
<dbReference type="InterPro" id="IPR037455">
    <property type="entry name" value="LucA/IucC-like"/>
</dbReference>
<accession>A0AAD4GUI4</accession>
<proteinExistence type="predicted"/>
<gene>
    <name evidence="3" type="ORF">FE257_005785</name>
</gene>
<name>A0AAD4GUI4_ASPNN</name>
<reference evidence="3" key="2">
    <citation type="submission" date="2020-02" db="EMBL/GenBank/DDBJ databases">
        <authorList>
            <person name="Gilchrist C.L.M."/>
            <person name="Chooi Y.-H."/>
        </authorList>
    </citation>
    <scope>NUCLEOTIDE SEQUENCE</scope>
    <source>
        <strain evidence="3">MST-FP2251</strain>
    </source>
</reference>
<keyword evidence="4" id="KW-1185">Reference proteome</keyword>
<comment type="caution">
    <text evidence="3">The sequence shown here is derived from an EMBL/GenBank/DDBJ whole genome shotgun (WGS) entry which is preliminary data.</text>
</comment>
<reference evidence="3" key="1">
    <citation type="journal article" date="2019" name="Beilstein J. Org. Chem.">
        <title>Nanangenines: drimane sesquiterpenoids as the dominant metabolite cohort of a novel Australian fungus, Aspergillus nanangensis.</title>
        <authorList>
            <person name="Lacey H.J."/>
            <person name="Gilchrist C.L.M."/>
            <person name="Crombie A."/>
            <person name="Kalaitzis J.A."/>
            <person name="Vuong D."/>
            <person name="Rutledge P.J."/>
            <person name="Turner P."/>
            <person name="Pitt J.I."/>
            <person name="Lacey E."/>
            <person name="Chooi Y.H."/>
            <person name="Piggott A.M."/>
        </authorList>
    </citation>
    <scope>NUCLEOTIDE SEQUENCE</scope>
    <source>
        <strain evidence="3">MST-FP2251</strain>
    </source>
</reference>
<dbReference type="PANTHER" id="PTHR34384:SF5">
    <property type="entry name" value="L-2,3-DIAMINOPROPANOATE--CITRATE LIGASE"/>
    <property type="match status" value="1"/>
</dbReference>
<dbReference type="PANTHER" id="PTHR34384">
    <property type="entry name" value="L-2,3-DIAMINOPROPANOATE--CITRATE LIGASE"/>
    <property type="match status" value="1"/>
</dbReference>
<dbReference type="Pfam" id="PF06276">
    <property type="entry name" value="FhuF"/>
    <property type="match status" value="1"/>
</dbReference>
<dbReference type="EMBL" id="VCAU01000025">
    <property type="protein sequence ID" value="KAF9890654.1"/>
    <property type="molecule type" value="Genomic_DNA"/>
</dbReference>
<organism evidence="3 4">
    <name type="scientific">Aspergillus nanangensis</name>
    <dbReference type="NCBI Taxonomy" id="2582783"/>
    <lineage>
        <taxon>Eukaryota</taxon>
        <taxon>Fungi</taxon>
        <taxon>Dikarya</taxon>
        <taxon>Ascomycota</taxon>
        <taxon>Pezizomycotina</taxon>
        <taxon>Eurotiomycetes</taxon>
        <taxon>Eurotiomycetidae</taxon>
        <taxon>Eurotiales</taxon>
        <taxon>Aspergillaceae</taxon>
        <taxon>Aspergillus</taxon>
        <taxon>Aspergillus subgen. Circumdati</taxon>
    </lineage>
</organism>
<evidence type="ECO:0000259" key="1">
    <source>
        <dbReference type="Pfam" id="PF04183"/>
    </source>
</evidence>
<evidence type="ECO:0000259" key="2">
    <source>
        <dbReference type="Pfam" id="PF06276"/>
    </source>
</evidence>
<feature type="domain" description="Aerobactin siderophore biosynthesis IucA/IucC-like C-terminal" evidence="2">
    <location>
        <begin position="347"/>
        <end position="453"/>
    </location>
</feature>
<evidence type="ECO:0008006" key="5">
    <source>
        <dbReference type="Google" id="ProtNLM"/>
    </source>
</evidence>
<dbReference type="InterPro" id="IPR007310">
    <property type="entry name" value="Aerobactin_biosyn_IucA/IucC_N"/>
</dbReference>
<dbReference type="Gene3D" id="1.10.510.40">
    <property type="match status" value="1"/>
</dbReference>